<gene>
    <name evidence="3" type="ORF">MNBD_CPR01-19</name>
</gene>
<dbReference type="InterPro" id="IPR036380">
    <property type="entry name" value="Isochorismatase-like_sf"/>
</dbReference>
<dbReference type="AlphaFoldDB" id="A0A3B0V4R5"/>
<dbReference type="PANTHER" id="PTHR43540:SF6">
    <property type="entry name" value="ISOCHORISMATASE-LIKE DOMAIN-CONTAINING PROTEIN"/>
    <property type="match status" value="1"/>
</dbReference>
<sequence length="204" mass="23159">MNNMNKIKFICIDFQKDFSSKEGKAYKLRPSVDFVKNILVPFFRKHNIKVAEIISDYRAPRSGSTRICLPGESGFESEIPSDVKLKNVWIKSMNSPLWTRTNCGIGNNKPGIPFQDTDGFGKWLNNTIGNPDEVEEVILFGLTIDCCVLSTAQELCWRGYNVTILEEGVDTYSGSQEEKKWVLNNVPLKNWAKTTNWLSLQGKL</sequence>
<dbReference type="InterPro" id="IPR050272">
    <property type="entry name" value="Isochorismatase-like_hydrls"/>
</dbReference>
<dbReference type="PANTHER" id="PTHR43540">
    <property type="entry name" value="PEROXYUREIDOACRYLATE/UREIDOACRYLATE AMIDOHYDROLASE-RELATED"/>
    <property type="match status" value="1"/>
</dbReference>
<proteinExistence type="predicted"/>
<dbReference type="SUPFAM" id="SSF52499">
    <property type="entry name" value="Isochorismatase-like hydrolases"/>
    <property type="match status" value="1"/>
</dbReference>
<dbReference type="Gene3D" id="3.40.50.850">
    <property type="entry name" value="Isochorismatase-like"/>
    <property type="match status" value="1"/>
</dbReference>
<name>A0A3B0V4R5_9ZZZZ</name>
<feature type="domain" description="Isochorismatase-like" evidence="2">
    <location>
        <begin position="132"/>
        <end position="179"/>
    </location>
</feature>
<dbReference type="GO" id="GO:0016787">
    <property type="term" value="F:hydrolase activity"/>
    <property type="evidence" value="ECO:0007669"/>
    <property type="project" value="UniProtKB-KW"/>
</dbReference>
<accession>A0A3B0V4R5</accession>
<evidence type="ECO:0000256" key="1">
    <source>
        <dbReference type="ARBA" id="ARBA00022801"/>
    </source>
</evidence>
<keyword evidence="1" id="KW-0378">Hydrolase</keyword>
<evidence type="ECO:0000313" key="3">
    <source>
        <dbReference type="EMBL" id="VAW31849.1"/>
    </source>
</evidence>
<dbReference type="InterPro" id="IPR000868">
    <property type="entry name" value="Isochorismatase-like_dom"/>
</dbReference>
<dbReference type="Pfam" id="PF00857">
    <property type="entry name" value="Isochorismatase"/>
    <property type="match status" value="1"/>
</dbReference>
<reference evidence="3" key="1">
    <citation type="submission" date="2018-06" db="EMBL/GenBank/DDBJ databases">
        <authorList>
            <person name="Zhirakovskaya E."/>
        </authorList>
    </citation>
    <scope>NUCLEOTIDE SEQUENCE</scope>
</reference>
<evidence type="ECO:0000259" key="2">
    <source>
        <dbReference type="Pfam" id="PF00857"/>
    </source>
</evidence>
<protein>
    <recommendedName>
        <fullName evidence="2">Isochorismatase-like domain-containing protein</fullName>
    </recommendedName>
</protein>
<organism evidence="3">
    <name type="scientific">hydrothermal vent metagenome</name>
    <dbReference type="NCBI Taxonomy" id="652676"/>
    <lineage>
        <taxon>unclassified sequences</taxon>
        <taxon>metagenomes</taxon>
        <taxon>ecological metagenomes</taxon>
    </lineage>
</organism>
<dbReference type="EMBL" id="UOEV01000004">
    <property type="protein sequence ID" value="VAW31849.1"/>
    <property type="molecule type" value="Genomic_DNA"/>
</dbReference>